<organism evidence="2 3">
    <name type="scientific">Herbidospora solisilvae</name>
    <dbReference type="NCBI Taxonomy" id="2696284"/>
    <lineage>
        <taxon>Bacteria</taxon>
        <taxon>Bacillati</taxon>
        <taxon>Actinomycetota</taxon>
        <taxon>Actinomycetes</taxon>
        <taxon>Streptosporangiales</taxon>
        <taxon>Streptosporangiaceae</taxon>
        <taxon>Herbidospora</taxon>
    </lineage>
</organism>
<accession>A0A7C9JBX8</accession>
<protein>
    <recommendedName>
        <fullName evidence="4">MFS transporter</fullName>
    </recommendedName>
</protein>
<proteinExistence type="predicted"/>
<keyword evidence="3" id="KW-1185">Reference proteome</keyword>
<dbReference type="RefSeq" id="WP_161483350.1">
    <property type="nucleotide sequence ID" value="NZ_WXEW01000010.1"/>
</dbReference>
<keyword evidence="1" id="KW-0472">Membrane</keyword>
<name>A0A7C9JBX8_9ACTN</name>
<evidence type="ECO:0000313" key="3">
    <source>
        <dbReference type="Proteomes" id="UP000479526"/>
    </source>
</evidence>
<dbReference type="InterPro" id="IPR046289">
    <property type="entry name" value="DUF6326"/>
</dbReference>
<keyword evidence="1" id="KW-0812">Transmembrane</keyword>
<reference evidence="2 3" key="1">
    <citation type="submission" date="2020-01" db="EMBL/GenBank/DDBJ databases">
        <title>Herbidospora sp. NEAU-GS84 nov., a novel actinomycete isolated from soil.</title>
        <authorList>
            <person name="Han L."/>
        </authorList>
    </citation>
    <scope>NUCLEOTIDE SEQUENCE [LARGE SCALE GENOMIC DNA]</scope>
    <source>
        <strain evidence="2 3">NEAU-GS84</strain>
    </source>
</reference>
<dbReference type="AlphaFoldDB" id="A0A7C9JBX8"/>
<gene>
    <name evidence="2" type="ORF">GT755_32425</name>
</gene>
<feature type="transmembrane region" description="Helical" evidence="1">
    <location>
        <begin position="109"/>
        <end position="128"/>
    </location>
</feature>
<sequence length="137" mass="14548">MTGNRQGIEGDLRARLSTLWIVVLFTMLYADVLSFLDAEFLRGLMAGHAGGVPVTSALLVGSAVMVEIPIVMVMSSRVLKPAVMRRVTLVAAPLTAAFVIGGGSVKPHYLVLAAVELVCLAVIVRLAWRMATSPTLT</sequence>
<feature type="transmembrane region" description="Helical" evidence="1">
    <location>
        <begin position="12"/>
        <end position="30"/>
    </location>
</feature>
<comment type="caution">
    <text evidence="2">The sequence shown here is derived from an EMBL/GenBank/DDBJ whole genome shotgun (WGS) entry which is preliminary data.</text>
</comment>
<keyword evidence="1" id="KW-1133">Transmembrane helix</keyword>
<dbReference type="EMBL" id="WXEW01000010">
    <property type="protein sequence ID" value="NAS26368.1"/>
    <property type="molecule type" value="Genomic_DNA"/>
</dbReference>
<feature type="transmembrane region" description="Helical" evidence="1">
    <location>
        <begin position="50"/>
        <end position="71"/>
    </location>
</feature>
<evidence type="ECO:0000313" key="2">
    <source>
        <dbReference type="EMBL" id="NAS26368.1"/>
    </source>
</evidence>
<dbReference type="Proteomes" id="UP000479526">
    <property type="component" value="Unassembled WGS sequence"/>
</dbReference>
<dbReference type="Pfam" id="PF19851">
    <property type="entry name" value="DUF6326"/>
    <property type="match status" value="1"/>
</dbReference>
<feature type="transmembrane region" description="Helical" evidence="1">
    <location>
        <begin position="83"/>
        <end position="103"/>
    </location>
</feature>
<evidence type="ECO:0008006" key="4">
    <source>
        <dbReference type="Google" id="ProtNLM"/>
    </source>
</evidence>
<evidence type="ECO:0000256" key="1">
    <source>
        <dbReference type="SAM" id="Phobius"/>
    </source>
</evidence>